<dbReference type="Proteomes" id="UP000242164">
    <property type="component" value="Unassembled WGS sequence"/>
</dbReference>
<dbReference type="EMBL" id="FMIK01000017">
    <property type="protein sequence ID" value="SCL85553.1"/>
    <property type="molecule type" value="Genomic_DNA"/>
</dbReference>
<evidence type="ECO:0000313" key="3">
    <source>
        <dbReference type="Proteomes" id="UP000242164"/>
    </source>
</evidence>
<dbReference type="AlphaFoldDB" id="A0AAX2CDP0"/>
<name>A0AAX2CDP0_9BACI</name>
<feature type="domain" description="Putative adhesive" evidence="1">
    <location>
        <begin position="54"/>
        <end position="149"/>
    </location>
</feature>
<gene>
    <name evidence="2" type="ORF">BCB44BAC_00776</name>
</gene>
<accession>A0AAX2CDP0</accession>
<dbReference type="Pfam" id="PF20596">
    <property type="entry name" value="pAdhesive_11"/>
    <property type="match status" value="1"/>
</dbReference>
<organism evidence="2 3">
    <name type="scientific">Bacillus cytotoxicus</name>
    <dbReference type="NCBI Taxonomy" id="580165"/>
    <lineage>
        <taxon>Bacteria</taxon>
        <taxon>Bacillati</taxon>
        <taxon>Bacillota</taxon>
        <taxon>Bacilli</taxon>
        <taxon>Bacillales</taxon>
        <taxon>Bacillaceae</taxon>
        <taxon>Bacillus</taxon>
        <taxon>Bacillus cereus group</taxon>
    </lineage>
</organism>
<dbReference type="RefSeq" id="WP_087097871.1">
    <property type="nucleotide sequence ID" value="NZ_CP066179.1"/>
</dbReference>
<dbReference type="InterPro" id="IPR046771">
    <property type="entry name" value="pAdhesive_11"/>
</dbReference>
<evidence type="ECO:0000313" key="2">
    <source>
        <dbReference type="EMBL" id="SCL85553.1"/>
    </source>
</evidence>
<reference evidence="2 3" key="1">
    <citation type="submission" date="2016-08" db="EMBL/GenBank/DDBJ databases">
        <authorList>
            <person name="Loux V."/>
            <person name="Rue O."/>
        </authorList>
    </citation>
    <scope>NUCLEOTIDE SEQUENCE [LARGE SCALE GENOMIC DNA]</scope>
    <source>
        <strain evidence="2 3">AFSSA_08CEB44bac</strain>
    </source>
</reference>
<evidence type="ECO:0000259" key="1">
    <source>
        <dbReference type="Pfam" id="PF20596"/>
    </source>
</evidence>
<proteinExistence type="predicted"/>
<protein>
    <recommendedName>
        <fullName evidence="1">Putative adhesive domain-containing protein</fullName>
    </recommendedName>
</protein>
<comment type="caution">
    <text evidence="2">The sequence shown here is derived from an EMBL/GenBank/DDBJ whole genome shotgun (WGS) entry which is preliminary data.</text>
</comment>
<sequence length="274" mass="30354">MREGIRQLSKVCLASGIILTQVSTLGAFSTTAYAITENQISDFIIKADKDQVKINENVVLTLDGIHNQDQNLEVVLPDGMKFNEQETAKLNEKNPAIGTIQMIKQSVIQIERTSEGDEIGKVFLVITGNVVGEHTITAKAQRENNEIETKVKVNVSENAKTNPKKIIQQSEVNDLGKVEENQEVERKGKQKNFNKQLDEVKYAAPLDEQIQNLVNFKDALTAILPGDSAFMIRHTPETKVIASGYTDKGYLVVNADHPTGSLTLKNVGYYKGKK</sequence>